<dbReference type="AlphaFoldDB" id="A0A250JYC4"/>
<proteinExistence type="predicted"/>
<dbReference type="EMBL" id="CP022203">
    <property type="protein sequence ID" value="ATB48854.1"/>
    <property type="molecule type" value="Genomic_DNA"/>
</dbReference>
<organism evidence="1 2">
    <name type="scientific">Corallococcus macrosporus DSM 14697</name>
    <dbReference type="NCBI Taxonomy" id="1189310"/>
    <lineage>
        <taxon>Bacteria</taxon>
        <taxon>Pseudomonadati</taxon>
        <taxon>Myxococcota</taxon>
        <taxon>Myxococcia</taxon>
        <taxon>Myxococcales</taxon>
        <taxon>Cystobacterineae</taxon>
        <taxon>Myxococcaceae</taxon>
        <taxon>Corallococcus</taxon>
    </lineage>
</organism>
<keyword evidence="2" id="KW-1185">Reference proteome</keyword>
<protein>
    <recommendedName>
        <fullName evidence="3">Transcriptional regulator</fullName>
    </recommendedName>
</protein>
<reference evidence="1 2" key="1">
    <citation type="submission" date="2017-06" db="EMBL/GenBank/DDBJ databases">
        <title>Sequencing and comparative analysis of myxobacterial genomes.</title>
        <authorList>
            <person name="Rupp O."/>
            <person name="Goesmann A."/>
            <person name="Sogaard-Andersen L."/>
        </authorList>
    </citation>
    <scope>NUCLEOTIDE SEQUENCE [LARGE SCALE GENOMIC DNA]</scope>
    <source>
        <strain evidence="1 2">DSM 14697</strain>
    </source>
</reference>
<gene>
    <name evidence="1" type="ORF">MYMAC_004485</name>
</gene>
<dbReference type="KEGG" id="mmas:MYMAC_004485"/>
<name>A0A250JYC4_9BACT</name>
<evidence type="ECO:0008006" key="3">
    <source>
        <dbReference type="Google" id="ProtNLM"/>
    </source>
</evidence>
<dbReference type="Proteomes" id="UP000217343">
    <property type="component" value="Chromosome"/>
</dbReference>
<dbReference type="SUPFAM" id="SSF56059">
    <property type="entry name" value="Glutathione synthetase ATP-binding domain-like"/>
    <property type="match status" value="1"/>
</dbReference>
<evidence type="ECO:0000313" key="2">
    <source>
        <dbReference type="Proteomes" id="UP000217343"/>
    </source>
</evidence>
<evidence type="ECO:0000313" key="1">
    <source>
        <dbReference type="EMBL" id="ATB48854.1"/>
    </source>
</evidence>
<sequence>MGSRMSRRPGYKSRPSVATLVESLGLLRSRDLEAHGAPRSQLNLMCKVGMLSEVAPGVWARSNAMVTAAAIAAKRVPRGVLCLKSALWVHGMLPEAPAEVWMAIGEHARKPQWSEPPLRVVRFSGRAQSEGIEQRKLWGMPITVYGVAKTVADLFKYRNKLGFPIAVRAIHDALLSGRTTADEVRRFAETCRVTRSVSPYLDVLEARRGHDILRARQAFLAREDARKRRLEAPALHQVAGDPDSEWPLFGHGW</sequence>
<accession>A0A250JYC4</accession>